<accession>A0ABX9G7U6</accession>
<dbReference type="EMBL" id="QNRL01000001">
    <property type="protein sequence ID" value="RBP15355.1"/>
    <property type="molecule type" value="Genomic_DNA"/>
</dbReference>
<sequence length="139" mass="14913">MKYVFAAVLVSTVVLSGCVVAKSHHENDIKATHTAQVEESYTTEQVAAPGVVDRLHAIKFTGNDYIDGKDVPIAVSVGNGFTKAMIQDEPAKITRKNPNFYEVKGSGYIISIALDDTGVVSASWNHTKGRAHGGLNIIK</sequence>
<evidence type="ECO:0000313" key="3">
    <source>
        <dbReference type="Proteomes" id="UP000253201"/>
    </source>
</evidence>
<proteinExistence type="predicted"/>
<dbReference type="PROSITE" id="PS51257">
    <property type="entry name" value="PROKAR_LIPOPROTEIN"/>
    <property type="match status" value="1"/>
</dbReference>
<evidence type="ECO:0008006" key="4">
    <source>
        <dbReference type="Google" id="ProtNLM"/>
    </source>
</evidence>
<name>A0ABX9G7U6_9ENTR</name>
<protein>
    <recommendedName>
        <fullName evidence="4">Lipoprotein</fullName>
    </recommendedName>
</protein>
<dbReference type="RefSeq" id="WP_113857253.1">
    <property type="nucleotide sequence ID" value="NZ_CBDDNA010000004.1"/>
</dbReference>
<comment type="caution">
    <text evidence="2">The sequence shown here is derived from an EMBL/GenBank/DDBJ whole genome shotgun (WGS) entry which is preliminary data.</text>
</comment>
<keyword evidence="1" id="KW-0732">Signal</keyword>
<keyword evidence="3" id="KW-1185">Reference proteome</keyword>
<evidence type="ECO:0000256" key="1">
    <source>
        <dbReference type="SAM" id="SignalP"/>
    </source>
</evidence>
<feature type="signal peptide" evidence="1">
    <location>
        <begin position="1"/>
        <end position="21"/>
    </location>
</feature>
<reference evidence="2 3" key="1">
    <citation type="submission" date="2018-06" db="EMBL/GenBank/DDBJ databases">
        <title>Genomic Encyclopedia of Type Strains, Phase IV (KMG-IV): sequencing the most valuable type-strain genomes for metagenomic binning, comparative biology and taxonomic classification.</title>
        <authorList>
            <person name="Goeker M."/>
        </authorList>
    </citation>
    <scope>NUCLEOTIDE SEQUENCE [LARGE SCALE GENOMIC DNA]</scope>
    <source>
        <strain evidence="2 3">DSM 27453</strain>
    </source>
</reference>
<feature type="chain" id="PRO_5045069686" description="Lipoprotein" evidence="1">
    <location>
        <begin position="22"/>
        <end position="139"/>
    </location>
</feature>
<gene>
    <name evidence="2" type="ORF">DFQ50_101857</name>
</gene>
<evidence type="ECO:0000313" key="2">
    <source>
        <dbReference type="EMBL" id="RBP15355.1"/>
    </source>
</evidence>
<organism evidence="2 3">
    <name type="scientific">Pseudocitrobacter faecalis</name>
    <dbReference type="NCBI Taxonomy" id="1398493"/>
    <lineage>
        <taxon>Bacteria</taxon>
        <taxon>Pseudomonadati</taxon>
        <taxon>Pseudomonadota</taxon>
        <taxon>Gammaproteobacteria</taxon>
        <taxon>Enterobacterales</taxon>
        <taxon>Enterobacteriaceae</taxon>
        <taxon>Pseudocitrobacter</taxon>
    </lineage>
</organism>
<dbReference type="Proteomes" id="UP000253201">
    <property type="component" value="Unassembled WGS sequence"/>
</dbReference>